<feature type="transmembrane region" description="Helical" evidence="1">
    <location>
        <begin position="46"/>
        <end position="63"/>
    </location>
</feature>
<keyword evidence="1" id="KW-1133">Transmembrane helix</keyword>
<evidence type="ECO:0000313" key="2">
    <source>
        <dbReference type="EMBL" id="CAE0313107.1"/>
    </source>
</evidence>
<evidence type="ECO:0000256" key="1">
    <source>
        <dbReference type="SAM" id="Phobius"/>
    </source>
</evidence>
<organism evidence="2">
    <name type="scientific">Favella ehrenbergii</name>
    <dbReference type="NCBI Taxonomy" id="182087"/>
    <lineage>
        <taxon>Eukaryota</taxon>
        <taxon>Sar</taxon>
        <taxon>Alveolata</taxon>
        <taxon>Ciliophora</taxon>
        <taxon>Intramacronucleata</taxon>
        <taxon>Spirotrichea</taxon>
        <taxon>Choreotrichia</taxon>
        <taxon>Tintinnida</taxon>
        <taxon>Xystonellidae</taxon>
        <taxon>Favella</taxon>
    </lineage>
</organism>
<name>A0A7S3I416_9SPIT</name>
<dbReference type="AlphaFoldDB" id="A0A7S3I416"/>
<keyword evidence="1" id="KW-0812">Transmembrane</keyword>
<reference evidence="2" key="1">
    <citation type="submission" date="2021-01" db="EMBL/GenBank/DDBJ databases">
        <authorList>
            <person name="Corre E."/>
            <person name="Pelletier E."/>
            <person name="Niang G."/>
            <person name="Scheremetjew M."/>
            <person name="Finn R."/>
            <person name="Kale V."/>
            <person name="Holt S."/>
            <person name="Cochrane G."/>
            <person name="Meng A."/>
            <person name="Brown T."/>
            <person name="Cohen L."/>
        </authorList>
    </citation>
    <scope>NUCLEOTIDE SEQUENCE</scope>
    <source>
        <strain evidence="2">Fehren 1</strain>
    </source>
</reference>
<proteinExistence type="predicted"/>
<sequence length="111" mass="12743">MSAQGLVHPIFLAPFLATQVNAFRAVHKFYKEKASVSSAKNLKRASYPPFMVLLIGFMATTAWQKFIKRRDQDQQEWELGPADQPFVKLEEAYKQMSLLFSSEAKDQKQES</sequence>
<gene>
    <name evidence="2" type="ORF">FEHR0123_LOCUS8031</name>
</gene>
<protein>
    <submittedName>
        <fullName evidence="2">Uncharacterized protein</fullName>
    </submittedName>
</protein>
<dbReference type="EMBL" id="HBIE01026349">
    <property type="protein sequence ID" value="CAE0313107.1"/>
    <property type="molecule type" value="Transcribed_RNA"/>
</dbReference>
<keyword evidence="1" id="KW-0472">Membrane</keyword>
<accession>A0A7S3I416</accession>